<dbReference type="Gene3D" id="1.20.1250.20">
    <property type="entry name" value="MFS general substrate transporter like domains"/>
    <property type="match status" value="1"/>
</dbReference>
<feature type="transmembrane region" description="Helical" evidence="6">
    <location>
        <begin position="252"/>
        <end position="272"/>
    </location>
</feature>
<evidence type="ECO:0000256" key="5">
    <source>
        <dbReference type="ARBA" id="ARBA00023136"/>
    </source>
</evidence>
<comment type="caution">
    <text evidence="8">The sequence shown here is derived from an EMBL/GenBank/DDBJ whole genome shotgun (WGS) entry which is preliminary data.</text>
</comment>
<keyword evidence="9" id="KW-1185">Reference proteome</keyword>
<dbReference type="Proteomes" id="UP001260188">
    <property type="component" value="Unassembled WGS sequence"/>
</dbReference>
<gene>
    <name evidence="8" type="ORF">QE367_000562</name>
</gene>
<keyword evidence="3 6" id="KW-0812">Transmembrane</keyword>
<protein>
    <submittedName>
        <fullName evidence="8">MFS family permease</fullName>
    </submittedName>
</protein>
<dbReference type="Pfam" id="PF07690">
    <property type="entry name" value="MFS_1"/>
    <property type="match status" value="1"/>
</dbReference>
<evidence type="ECO:0000259" key="7">
    <source>
        <dbReference type="PROSITE" id="PS50850"/>
    </source>
</evidence>
<dbReference type="RefSeq" id="WP_309664687.1">
    <property type="nucleotide sequence ID" value="NZ_JAVIZA010000001.1"/>
</dbReference>
<evidence type="ECO:0000313" key="9">
    <source>
        <dbReference type="Proteomes" id="UP001260188"/>
    </source>
</evidence>
<dbReference type="PROSITE" id="PS50850">
    <property type="entry name" value="MFS"/>
    <property type="match status" value="1"/>
</dbReference>
<reference evidence="8 9" key="1">
    <citation type="submission" date="2023-08" db="EMBL/GenBank/DDBJ databases">
        <title>Functional and genomic diversity of the sorghum phyllosphere microbiome.</title>
        <authorList>
            <person name="Shade A."/>
        </authorList>
    </citation>
    <scope>NUCLEOTIDE SEQUENCE [LARGE SCALE GENOMIC DNA]</scope>
    <source>
        <strain evidence="8 9">SORGH_AS_0919</strain>
    </source>
</reference>
<evidence type="ECO:0000256" key="1">
    <source>
        <dbReference type="ARBA" id="ARBA00004651"/>
    </source>
</evidence>
<feature type="transmembrane region" description="Helical" evidence="6">
    <location>
        <begin position="57"/>
        <end position="81"/>
    </location>
</feature>
<evidence type="ECO:0000256" key="3">
    <source>
        <dbReference type="ARBA" id="ARBA00022692"/>
    </source>
</evidence>
<dbReference type="InterPro" id="IPR036259">
    <property type="entry name" value="MFS_trans_sf"/>
</dbReference>
<feature type="transmembrane region" description="Helical" evidence="6">
    <location>
        <begin position="174"/>
        <end position="201"/>
    </location>
</feature>
<dbReference type="EMBL" id="JAVIZA010000001">
    <property type="protein sequence ID" value="MDR6166358.1"/>
    <property type="molecule type" value="Genomic_DNA"/>
</dbReference>
<dbReference type="PANTHER" id="PTHR23513:SF6">
    <property type="entry name" value="MAJOR FACILITATOR SUPERFAMILY ASSOCIATED DOMAIN-CONTAINING PROTEIN"/>
    <property type="match status" value="1"/>
</dbReference>
<sequence length="440" mass="45307">MSVVTDTPAQVPGSGRPRPLGRDFTRLWSAAAFSNLADGLGRTAVPLIATTLTRDPLLISLLGAAAFVPWLVFGVPAGMIVDRFDRRRVMALANTVRGAAAVGLAVLTVTGGLDVVWLLIGTLVFGFGETLFDNATNAVIPSVVGRDQLDRANGRIQAAQITIDSFLAQPVAGVLFAVSLALPLWLGAAGYIVPIALALVLPLAAARSRASTVVGADQGEVVAGTVPEPLPAPTVAPVPAGEALRYLWRHRFLRALVVFTSVVGCAFAFAQAPTLLYFLDVHGVPEIAIGFVTAGVGVGALGGSLVAARLVARWGRGNVMWGANLAAAACMVAVGLAPNIVVAVIAYAGMAFAVSLWNVPWGALRQQIIPPALFGRTLGIIRTLTWGLFPVATILGGLVASVDLRLPFIAAGAVCIVATAVCTRLIRSATGQGSPAATPD</sequence>
<evidence type="ECO:0000256" key="4">
    <source>
        <dbReference type="ARBA" id="ARBA00022989"/>
    </source>
</evidence>
<comment type="subcellular location">
    <subcellularLocation>
        <location evidence="1">Cell membrane</location>
        <topology evidence="1">Multi-pass membrane protein</topology>
    </subcellularLocation>
</comment>
<feature type="transmembrane region" description="Helical" evidence="6">
    <location>
        <begin position="287"/>
        <end position="312"/>
    </location>
</feature>
<feature type="transmembrane region" description="Helical" evidence="6">
    <location>
        <begin position="102"/>
        <end position="127"/>
    </location>
</feature>
<evidence type="ECO:0000313" key="8">
    <source>
        <dbReference type="EMBL" id="MDR6166358.1"/>
    </source>
</evidence>
<feature type="transmembrane region" description="Helical" evidence="6">
    <location>
        <begin position="344"/>
        <end position="364"/>
    </location>
</feature>
<dbReference type="PANTHER" id="PTHR23513">
    <property type="entry name" value="INTEGRAL MEMBRANE EFFLUX PROTEIN-RELATED"/>
    <property type="match status" value="1"/>
</dbReference>
<name>A0ABU1HZV4_9MICO</name>
<feature type="transmembrane region" description="Helical" evidence="6">
    <location>
        <begin position="408"/>
        <end position="426"/>
    </location>
</feature>
<dbReference type="InterPro" id="IPR020846">
    <property type="entry name" value="MFS_dom"/>
</dbReference>
<dbReference type="InterPro" id="IPR011701">
    <property type="entry name" value="MFS"/>
</dbReference>
<feature type="domain" description="Major facilitator superfamily (MFS) profile" evidence="7">
    <location>
        <begin position="1"/>
        <end position="430"/>
    </location>
</feature>
<feature type="transmembrane region" description="Helical" evidence="6">
    <location>
        <begin position="319"/>
        <end position="338"/>
    </location>
</feature>
<evidence type="ECO:0000256" key="6">
    <source>
        <dbReference type="SAM" id="Phobius"/>
    </source>
</evidence>
<keyword evidence="2" id="KW-1003">Cell membrane</keyword>
<dbReference type="SUPFAM" id="SSF103473">
    <property type="entry name" value="MFS general substrate transporter"/>
    <property type="match status" value="1"/>
</dbReference>
<proteinExistence type="predicted"/>
<evidence type="ECO:0000256" key="2">
    <source>
        <dbReference type="ARBA" id="ARBA00022475"/>
    </source>
</evidence>
<keyword evidence="5 6" id="KW-0472">Membrane</keyword>
<accession>A0ABU1HZV4</accession>
<dbReference type="CDD" id="cd06173">
    <property type="entry name" value="MFS_MefA_like"/>
    <property type="match status" value="1"/>
</dbReference>
<feature type="transmembrane region" description="Helical" evidence="6">
    <location>
        <begin position="384"/>
        <end position="402"/>
    </location>
</feature>
<keyword evidence="4 6" id="KW-1133">Transmembrane helix</keyword>
<organism evidence="8 9">
    <name type="scientific">Microbacterium paludicola</name>
    <dbReference type="NCBI Taxonomy" id="300019"/>
    <lineage>
        <taxon>Bacteria</taxon>
        <taxon>Bacillati</taxon>
        <taxon>Actinomycetota</taxon>
        <taxon>Actinomycetes</taxon>
        <taxon>Micrococcales</taxon>
        <taxon>Microbacteriaceae</taxon>
        <taxon>Microbacterium</taxon>
    </lineage>
</organism>